<dbReference type="PANTHER" id="PTHR46825">
    <property type="entry name" value="D-ALANYL-D-ALANINE-CARBOXYPEPTIDASE/ENDOPEPTIDASE AMPH"/>
    <property type="match status" value="1"/>
</dbReference>
<keyword evidence="3" id="KW-1185">Reference proteome</keyword>
<dbReference type="InterPro" id="IPR001466">
    <property type="entry name" value="Beta-lactam-related"/>
</dbReference>
<name>A0A919VRU1_9ACTN</name>
<dbReference type="EMBL" id="BOQL01000049">
    <property type="protein sequence ID" value="GIM74096.1"/>
    <property type="molecule type" value="Genomic_DNA"/>
</dbReference>
<sequence>MSDRNGLNRDAALTTRIATLAEQAGYGAHDHFVVGVQQAGAPPVFLPRGRTLAGEPLTAGTILYTASLAKQITAACAALLVRQGRLDTASTLARWMPELPAWAGTVRLRHLISHTSGLPEGVTFDDLHRAQLDRTTAGLLDALAGIDRLDGAPGSEFRYCNAGYVCLAVVVERAAGRPLADFAREQVFGPLGMADSRYWSGPAAHPPGAAPLNAHFPAPLSLGDGGVWSTASDLLRWNQALEHDELGVSALLQTPGHLDDGTRLGYAWAVDVREYAGRRLYRHGGRWAGLSAQLVRLAGRDSGFVILALDDDEDRTATLATALIEELTGS</sequence>
<feature type="domain" description="Beta-lactamase-related" evidence="1">
    <location>
        <begin position="53"/>
        <end position="323"/>
    </location>
</feature>
<proteinExistence type="predicted"/>
<evidence type="ECO:0000259" key="1">
    <source>
        <dbReference type="Pfam" id="PF00144"/>
    </source>
</evidence>
<protein>
    <recommendedName>
        <fullName evidence="1">Beta-lactamase-related domain-containing protein</fullName>
    </recommendedName>
</protein>
<dbReference type="Gene3D" id="3.40.710.10">
    <property type="entry name" value="DD-peptidase/beta-lactamase superfamily"/>
    <property type="match status" value="1"/>
</dbReference>
<organism evidence="2 3">
    <name type="scientific">Actinoplanes auranticolor</name>
    <dbReference type="NCBI Taxonomy" id="47988"/>
    <lineage>
        <taxon>Bacteria</taxon>
        <taxon>Bacillati</taxon>
        <taxon>Actinomycetota</taxon>
        <taxon>Actinomycetes</taxon>
        <taxon>Micromonosporales</taxon>
        <taxon>Micromonosporaceae</taxon>
        <taxon>Actinoplanes</taxon>
    </lineage>
</organism>
<evidence type="ECO:0000313" key="2">
    <source>
        <dbReference type="EMBL" id="GIM74096.1"/>
    </source>
</evidence>
<gene>
    <name evidence="2" type="ORF">Aau02nite_59250</name>
</gene>
<reference evidence="2" key="1">
    <citation type="submission" date="2021-03" db="EMBL/GenBank/DDBJ databases">
        <title>Whole genome shotgun sequence of Actinoplanes auranticolor NBRC 12245.</title>
        <authorList>
            <person name="Komaki H."/>
            <person name="Tamura T."/>
        </authorList>
    </citation>
    <scope>NUCLEOTIDE SEQUENCE</scope>
    <source>
        <strain evidence="2">NBRC 12245</strain>
    </source>
</reference>
<dbReference type="InterPro" id="IPR012338">
    <property type="entry name" value="Beta-lactam/transpept-like"/>
</dbReference>
<dbReference type="SUPFAM" id="SSF56601">
    <property type="entry name" value="beta-lactamase/transpeptidase-like"/>
    <property type="match status" value="1"/>
</dbReference>
<dbReference type="Pfam" id="PF00144">
    <property type="entry name" value="Beta-lactamase"/>
    <property type="match status" value="1"/>
</dbReference>
<accession>A0A919VRU1</accession>
<dbReference type="RefSeq" id="WP_212991846.1">
    <property type="nucleotide sequence ID" value="NZ_BAABEA010000026.1"/>
</dbReference>
<comment type="caution">
    <text evidence="2">The sequence shown here is derived from an EMBL/GenBank/DDBJ whole genome shotgun (WGS) entry which is preliminary data.</text>
</comment>
<dbReference type="Proteomes" id="UP000681340">
    <property type="component" value="Unassembled WGS sequence"/>
</dbReference>
<dbReference type="InterPro" id="IPR050491">
    <property type="entry name" value="AmpC-like"/>
</dbReference>
<dbReference type="PANTHER" id="PTHR46825:SF9">
    <property type="entry name" value="BETA-LACTAMASE-RELATED DOMAIN-CONTAINING PROTEIN"/>
    <property type="match status" value="1"/>
</dbReference>
<dbReference type="AlphaFoldDB" id="A0A919VRU1"/>
<evidence type="ECO:0000313" key="3">
    <source>
        <dbReference type="Proteomes" id="UP000681340"/>
    </source>
</evidence>